<evidence type="ECO:0000259" key="2">
    <source>
        <dbReference type="Pfam" id="PF13392"/>
    </source>
</evidence>
<evidence type="ECO:0000313" key="3">
    <source>
        <dbReference type="EMBL" id="MBR8536572.1"/>
    </source>
</evidence>
<accession>A0A941F511</accession>
<evidence type="ECO:0000259" key="1">
    <source>
        <dbReference type="Pfam" id="PF07463"/>
    </source>
</evidence>
<feature type="domain" description="NUMOD4" evidence="1">
    <location>
        <begin position="8"/>
        <end position="59"/>
    </location>
</feature>
<gene>
    <name evidence="3" type="ORF">KDU71_13440</name>
</gene>
<proteinExistence type="predicted"/>
<reference evidence="3" key="1">
    <citation type="journal article" date="2018" name="Int. J. Syst. Evol. Microbiol.">
        <title>Carboxylicivirga sediminis sp. nov., isolated from coastal sediment.</title>
        <authorList>
            <person name="Wang F.Q."/>
            <person name="Ren L.H."/>
            <person name="Zou R.J."/>
            <person name="Sun Y.Z."/>
            <person name="Liu X.J."/>
            <person name="Jiang F."/>
            <person name="Liu L.J."/>
        </authorList>
    </citation>
    <scope>NUCLEOTIDE SEQUENCE</scope>
    <source>
        <strain evidence="3">JR1</strain>
    </source>
</reference>
<keyword evidence="4" id="KW-1185">Reference proteome</keyword>
<dbReference type="InterPro" id="IPR003615">
    <property type="entry name" value="HNH_nuc"/>
</dbReference>
<dbReference type="SUPFAM" id="SSF54060">
    <property type="entry name" value="His-Me finger endonucleases"/>
    <property type="match status" value="1"/>
</dbReference>
<dbReference type="Pfam" id="PF07463">
    <property type="entry name" value="NUMOD4"/>
    <property type="match status" value="1"/>
</dbReference>
<name>A0A941F511_9BACT</name>
<feature type="domain" description="HNH nuclease" evidence="2">
    <location>
        <begin position="68"/>
        <end position="110"/>
    </location>
</feature>
<dbReference type="Gene3D" id="3.90.75.20">
    <property type="match status" value="1"/>
</dbReference>
<dbReference type="EMBL" id="JAGTAR010000020">
    <property type="protein sequence ID" value="MBR8536572.1"/>
    <property type="molecule type" value="Genomic_DNA"/>
</dbReference>
<dbReference type="Pfam" id="PF13392">
    <property type="entry name" value="HNH_3"/>
    <property type="match status" value="1"/>
</dbReference>
<dbReference type="GO" id="GO:0004519">
    <property type="term" value="F:endonuclease activity"/>
    <property type="evidence" value="ECO:0007669"/>
    <property type="project" value="UniProtKB-KW"/>
</dbReference>
<reference evidence="3" key="2">
    <citation type="submission" date="2021-04" db="EMBL/GenBank/DDBJ databases">
        <authorList>
            <person name="Zhang T."/>
            <person name="Zhang Y."/>
            <person name="Lu D."/>
            <person name="Zuo D."/>
            <person name="Du Z."/>
        </authorList>
    </citation>
    <scope>NUCLEOTIDE SEQUENCE</scope>
    <source>
        <strain evidence="3">JR1</strain>
    </source>
</reference>
<dbReference type="RefSeq" id="WP_212191600.1">
    <property type="nucleotide sequence ID" value="NZ_JAGTAR010000020.1"/>
</dbReference>
<keyword evidence="3" id="KW-0540">Nuclease</keyword>
<dbReference type="AlphaFoldDB" id="A0A941F511"/>
<dbReference type="InterPro" id="IPR044925">
    <property type="entry name" value="His-Me_finger_sf"/>
</dbReference>
<protein>
    <submittedName>
        <fullName evidence="3">HNH endonuclease</fullName>
    </submittedName>
</protein>
<organism evidence="3 4">
    <name type="scientific">Carboxylicivirga sediminis</name>
    <dbReference type="NCBI Taxonomy" id="2006564"/>
    <lineage>
        <taxon>Bacteria</taxon>
        <taxon>Pseudomonadati</taxon>
        <taxon>Bacteroidota</taxon>
        <taxon>Bacteroidia</taxon>
        <taxon>Marinilabiliales</taxon>
        <taxon>Marinilabiliaceae</taxon>
        <taxon>Carboxylicivirga</taxon>
    </lineage>
</organism>
<evidence type="ECO:0000313" key="4">
    <source>
        <dbReference type="Proteomes" id="UP000679220"/>
    </source>
</evidence>
<keyword evidence="3" id="KW-0378">Hydrolase</keyword>
<dbReference type="GO" id="GO:0016788">
    <property type="term" value="F:hydrolase activity, acting on ester bonds"/>
    <property type="evidence" value="ECO:0007669"/>
    <property type="project" value="InterPro"/>
</dbReference>
<dbReference type="Proteomes" id="UP000679220">
    <property type="component" value="Unassembled WGS sequence"/>
</dbReference>
<comment type="caution">
    <text evidence="3">The sequence shown here is derived from an EMBL/GenBank/DDBJ whole genome shotgun (WGS) entry which is preliminary data.</text>
</comment>
<sequence length="196" mass="23048">MVKSYWNEEWKEVEFEEGALQKRYAISNYGRIISYTNKIEDGDYIRGGKLRGYPTLPLRPNGKSKTFYIHKLVAELFLPKASEEQKFVIHLDYNKSNNYAKNLKWASKSEMFAHQQGNPSVLEAREKQKGRKTQQGHKLSATQVMRLKKKINDPNRKTRLKLIAREFGISEMQLYRIKSGENWAHVNVEVPERERD</sequence>
<keyword evidence="3" id="KW-0255">Endonuclease</keyword>
<dbReference type="InterPro" id="IPR010902">
    <property type="entry name" value="NUMOD4"/>
</dbReference>